<organism evidence="1 2">
    <name type="scientific">Scytonema hofmannii PCC 7110</name>
    <dbReference type="NCBI Taxonomy" id="128403"/>
    <lineage>
        <taxon>Bacteria</taxon>
        <taxon>Bacillati</taxon>
        <taxon>Cyanobacteriota</taxon>
        <taxon>Cyanophyceae</taxon>
        <taxon>Nostocales</taxon>
        <taxon>Scytonemataceae</taxon>
        <taxon>Scytonema</taxon>
    </lineage>
</organism>
<dbReference type="AlphaFoldDB" id="A0A139XBP9"/>
<gene>
    <name evidence="1" type="ORF">WA1_18920</name>
</gene>
<protein>
    <submittedName>
        <fullName evidence="1">Uncharacterized protein</fullName>
    </submittedName>
</protein>
<accession>A0A139XBP9</accession>
<reference evidence="1 2" key="1">
    <citation type="journal article" date="2013" name="Genome Biol. Evol.">
        <title>Genomes of Stigonematalean cyanobacteria (subsection V) and the evolution of oxygenic photosynthesis from prokaryotes to plastids.</title>
        <authorList>
            <person name="Dagan T."/>
            <person name="Roettger M."/>
            <person name="Stucken K."/>
            <person name="Landan G."/>
            <person name="Koch R."/>
            <person name="Major P."/>
            <person name="Gould S.B."/>
            <person name="Goremykin V.V."/>
            <person name="Rippka R."/>
            <person name="Tandeau de Marsac N."/>
            <person name="Gugger M."/>
            <person name="Lockhart P.J."/>
            <person name="Allen J.F."/>
            <person name="Brune I."/>
            <person name="Maus I."/>
            <person name="Puhler A."/>
            <person name="Martin W.F."/>
        </authorList>
    </citation>
    <scope>NUCLEOTIDE SEQUENCE [LARGE SCALE GENOMIC DNA]</scope>
    <source>
        <strain evidence="1 2">PCC 7110</strain>
    </source>
</reference>
<name>A0A139XBP9_9CYAN</name>
<comment type="caution">
    <text evidence="1">The sequence shown here is derived from an EMBL/GenBank/DDBJ whole genome shotgun (WGS) entry which is preliminary data.</text>
</comment>
<dbReference type="EMBL" id="ANNX02000020">
    <property type="protein sequence ID" value="KYC42076.1"/>
    <property type="molecule type" value="Genomic_DNA"/>
</dbReference>
<keyword evidence="2" id="KW-1185">Reference proteome</keyword>
<evidence type="ECO:0000313" key="2">
    <source>
        <dbReference type="Proteomes" id="UP000076925"/>
    </source>
</evidence>
<dbReference type="Proteomes" id="UP000076925">
    <property type="component" value="Unassembled WGS sequence"/>
</dbReference>
<evidence type="ECO:0000313" key="1">
    <source>
        <dbReference type="EMBL" id="KYC42076.1"/>
    </source>
</evidence>
<dbReference type="RefSeq" id="WP_017742006.1">
    <property type="nucleotide sequence ID" value="NZ_KQ976354.1"/>
</dbReference>
<proteinExistence type="predicted"/>
<sequence>MDLSSPDVVHLVPGEEYEMDGASVKFVGTFLVKGTIAIAFVNEDGNQIVKQQKQKYEQAYKLLTQ</sequence>
<dbReference type="STRING" id="128403.WA1_18920"/>